<evidence type="ECO:0000256" key="5">
    <source>
        <dbReference type="ARBA" id="ARBA00022989"/>
    </source>
</evidence>
<feature type="transmembrane region" description="Helical" evidence="7">
    <location>
        <begin position="112"/>
        <end position="134"/>
    </location>
</feature>
<reference evidence="8" key="1">
    <citation type="submission" date="2014-05" db="EMBL/GenBank/DDBJ databases">
        <title>Key roles for freshwater Actinobacteria revealed by deep metagenomic sequencing.</title>
        <authorList>
            <person name="Ghai R."/>
            <person name="Mizuno C.M."/>
            <person name="Picazo A."/>
            <person name="Camacho A."/>
            <person name="Rodriguez-Valera F."/>
        </authorList>
    </citation>
    <scope>NUCLEOTIDE SEQUENCE</scope>
</reference>
<feature type="transmembrane region" description="Helical" evidence="7">
    <location>
        <begin position="6"/>
        <end position="26"/>
    </location>
</feature>
<feature type="transmembrane region" description="Helical" evidence="7">
    <location>
        <begin position="189"/>
        <end position="207"/>
    </location>
</feature>
<name>A0A094Q6K7_9ZZZZ</name>
<organism evidence="8">
    <name type="scientific">freshwater metagenome</name>
    <dbReference type="NCBI Taxonomy" id="449393"/>
    <lineage>
        <taxon>unclassified sequences</taxon>
        <taxon>metagenomes</taxon>
        <taxon>ecological metagenomes</taxon>
    </lineage>
</organism>
<dbReference type="InterPro" id="IPR000715">
    <property type="entry name" value="Glycosyl_transferase_4"/>
</dbReference>
<dbReference type="AlphaFoldDB" id="A0A094Q6K7"/>
<comment type="caution">
    <text evidence="8">The sequence shown here is derived from an EMBL/GenBank/DDBJ whole genome shotgun (WGS) entry which is preliminary data.</text>
</comment>
<evidence type="ECO:0000256" key="7">
    <source>
        <dbReference type="SAM" id="Phobius"/>
    </source>
</evidence>
<evidence type="ECO:0000256" key="3">
    <source>
        <dbReference type="ARBA" id="ARBA00022679"/>
    </source>
</evidence>
<keyword evidence="3" id="KW-0808">Transferase</keyword>
<dbReference type="GO" id="GO:0071555">
    <property type="term" value="P:cell wall organization"/>
    <property type="evidence" value="ECO:0007669"/>
    <property type="project" value="TreeGrafter"/>
</dbReference>
<evidence type="ECO:0000256" key="2">
    <source>
        <dbReference type="ARBA" id="ARBA00022475"/>
    </source>
</evidence>
<feature type="transmembrane region" description="Helical" evidence="7">
    <location>
        <begin position="219"/>
        <end position="240"/>
    </location>
</feature>
<comment type="subcellular location">
    <subcellularLocation>
        <location evidence="1">Cell membrane</location>
        <topology evidence="1">Multi-pass membrane protein</topology>
    </subcellularLocation>
</comment>
<dbReference type="CDD" id="cd06853">
    <property type="entry name" value="GT_WecA_like"/>
    <property type="match status" value="1"/>
</dbReference>
<feature type="transmembrane region" description="Helical" evidence="7">
    <location>
        <begin position="295"/>
        <end position="315"/>
    </location>
</feature>
<dbReference type="PANTHER" id="PTHR22926:SF3">
    <property type="entry name" value="UNDECAPRENYL-PHOSPHATE ALPHA-N-ACETYLGLUCOSAMINYL 1-PHOSPHATE TRANSFERASE"/>
    <property type="match status" value="1"/>
</dbReference>
<feature type="transmembrane region" description="Helical" evidence="7">
    <location>
        <begin position="246"/>
        <end position="265"/>
    </location>
</feature>
<accession>A0A094Q6K7</accession>
<feature type="transmembrane region" description="Helical" evidence="7">
    <location>
        <begin position="167"/>
        <end position="183"/>
    </location>
</feature>
<keyword evidence="5 7" id="KW-1133">Transmembrane helix</keyword>
<dbReference type="GO" id="GO:0005886">
    <property type="term" value="C:plasma membrane"/>
    <property type="evidence" value="ECO:0007669"/>
    <property type="project" value="UniProtKB-SubCell"/>
</dbReference>
<feature type="transmembrane region" description="Helical" evidence="7">
    <location>
        <begin position="51"/>
        <end position="71"/>
    </location>
</feature>
<sequence>MNDISFERYLLLGALTMVFVGILTPIMRKIAISVGAVDAPNLERKLQKEPVPYLGGVAIAIGVVGASYAALLAEDFTIENFRLASFVLVPAIAISVMGLIDDLKGLQPWPRLIAQTFTGVIVAVILTLTDTMGIAFGNTFFNYLISIIWIVGVCNSINFFDNHDGGAAGTVAVISLFLFFIAFDRQQVLVSALAIVTAGATAGFLIWNRHPAKIYMGDAGALFLGIIISVLTIRLSPGIIPQEKSFAIPALLMATPILDTTVAVISRLHRGISPFQGGRDHLSHRLMRVGLSRKITAITLWAMAAMYGALALAVYTWPDTLGWQLIAFASVAWIAKLVFFLRIPSEG</sequence>
<gene>
    <name evidence="8" type="ORF">GM50_10910</name>
</gene>
<keyword evidence="6 7" id="KW-0472">Membrane</keyword>
<evidence type="ECO:0000313" key="8">
    <source>
        <dbReference type="EMBL" id="KGA17744.1"/>
    </source>
</evidence>
<keyword evidence="2" id="KW-1003">Cell membrane</keyword>
<protein>
    <submittedName>
        <fullName evidence="8">Uncharacterized protein</fullName>
    </submittedName>
</protein>
<evidence type="ECO:0000256" key="1">
    <source>
        <dbReference type="ARBA" id="ARBA00004651"/>
    </source>
</evidence>
<dbReference type="EMBL" id="JNSK01000037">
    <property type="protein sequence ID" value="KGA17744.1"/>
    <property type="molecule type" value="Genomic_DNA"/>
</dbReference>
<feature type="transmembrane region" description="Helical" evidence="7">
    <location>
        <begin position="83"/>
        <end position="100"/>
    </location>
</feature>
<feature type="transmembrane region" description="Helical" evidence="7">
    <location>
        <begin position="140"/>
        <end position="160"/>
    </location>
</feature>
<dbReference type="Pfam" id="PF00953">
    <property type="entry name" value="Glycos_transf_4"/>
    <property type="match status" value="1"/>
</dbReference>
<proteinExistence type="predicted"/>
<keyword evidence="4 7" id="KW-0812">Transmembrane</keyword>
<dbReference type="GO" id="GO:0044038">
    <property type="term" value="P:cell wall macromolecule biosynthetic process"/>
    <property type="evidence" value="ECO:0007669"/>
    <property type="project" value="TreeGrafter"/>
</dbReference>
<dbReference type="GO" id="GO:0009103">
    <property type="term" value="P:lipopolysaccharide biosynthetic process"/>
    <property type="evidence" value="ECO:0007669"/>
    <property type="project" value="TreeGrafter"/>
</dbReference>
<dbReference type="PANTHER" id="PTHR22926">
    <property type="entry name" value="PHOSPHO-N-ACETYLMURAMOYL-PENTAPEPTIDE-TRANSFERASE"/>
    <property type="match status" value="1"/>
</dbReference>
<dbReference type="GO" id="GO:0016780">
    <property type="term" value="F:phosphotransferase activity, for other substituted phosphate groups"/>
    <property type="evidence" value="ECO:0007669"/>
    <property type="project" value="InterPro"/>
</dbReference>
<evidence type="ECO:0000256" key="4">
    <source>
        <dbReference type="ARBA" id="ARBA00022692"/>
    </source>
</evidence>
<evidence type="ECO:0000256" key="6">
    <source>
        <dbReference type="ARBA" id="ARBA00023136"/>
    </source>
</evidence>
<feature type="transmembrane region" description="Helical" evidence="7">
    <location>
        <begin position="321"/>
        <end position="341"/>
    </location>
</feature>